<evidence type="ECO:0000313" key="2">
    <source>
        <dbReference type="WBParaSite" id="Csp11.Scaffold629.g12270.t1"/>
    </source>
</evidence>
<protein>
    <submittedName>
        <fullName evidence="2">Transposase</fullName>
    </submittedName>
</protein>
<reference evidence="2" key="1">
    <citation type="submission" date="2016-11" db="UniProtKB">
        <authorList>
            <consortium name="WormBaseParasite"/>
        </authorList>
    </citation>
    <scope>IDENTIFICATION</scope>
</reference>
<name>A0A1I7TVR0_9PELO</name>
<accession>A0A1I7TVR0</accession>
<dbReference type="AlphaFoldDB" id="A0A1I7TVR0"/>
<dbReference type="WBParaSite" id="Csp11.Scaffold629.g12270.t1">
    <property type="protein sequence ID" value="Csp11.Scaffold629.g12270.t1"/>
    <property type="gene ID" value="Csp11.Scaffold629.g12270"/>
</dbReference>
<keyword evidence="1" id="KW-1185">Reference proteome</keyword>
<dbReference type="Proteomes" id="UP000095282">
    <property type="component" value="Unplaced"/>
</dbReference>
<sequence length="102" mass="11668">MTPFVDTITYGKRVPHGPIVLEVRVFIDSVYTQEENGKSDTRVFRERSGEFGGRHPVEKKTIQEAIRQRGLTDTISRRYMSVMAKNEYPATKTSGFNRLESA</sequence>
<organism evidence="1 2">
    <name type="scientific">Caenorhabditis tropicalis</name>
    <dbReference type="NCBI Taxonomy" id="1561998"/>
    <lineage>
        <taxon>Eukaryota</taxon>
        <taxon>Metazoa</taxon>
        <taxon>Ecdysozoa</taxon>
        <taxon>Nematoda</taxon>
        <taxon>Chromadorea</taxon>
        <taxon>Rhabditida</taxon>
        <taxon>Rhabditina</taxon>
        <taxon>Rhabditomorpha</taxon>
        <taxon>Rhabditoidea</taxon>
        <taxon>Rhabditidae</taxon>
        <taxon>Peloderinae</taxon>
        <taxon>Caenorhabditis</taxon>
    </lineage>
</organism>
<proteinExistence type="predicted"/>
<evidence type="ECO:0000313" key="1">
    <source>
        <dbReference type="Proteomes" id="UP000095282"/>
    </source>
</evidence>